<evidence type="ECO:0000256" key="1">
    <source>
        <dbReference type="SAM" id="MobiDB-lite"/>
    </source>
</evidence>
<keyword evidence="2" id="KW-0812">Transmembrane</keyword>
<feature type="transmembrane region" description="Helical" evidence="2">
    <location>
        <begin position="48"/>
        <end position="67"/>
    </location>
</feature>
<reference evidence="3 4" key="1">
    <citation type="submission" date="2024-03" db="EMBL/GenBank/DDBJ databases">
        <title>The Genome Sequence of Enterococcus sp. DIV2402.</title>
        <authorList>
            <consortium name="The Broad Institute Genomics Platform"/>
            <consortium name="The Broad Institute Microbial Omics Core"/>
            <consortium name="The Broad Institute Genomic Center for Infectious Diseases"/>
            <person name="Earl A."/>
            <person name="Manson A."/>
            <person name="Gilmore M."/>
            <person name="Schwartman J."/>
            <person name="Shea T."/>
            <person name="Abouelleil A."/>
            <person name="Cao P."/>
            <person name="Chapman S."/>
            <person name="Cusick C."/>
            <person name="Young S."/>
            <person name="Neafsey D."/>
            <person name="Nusbaum C."/>
            <person name="Birren B."/>
        </authorList>
    </citation>
    <scope>NUCLEOTIDE SEQUENCE [LARGE SCALE GENOMIC DNA]</scope>
    <source>
        <strain evidence="3 4">DIV2402</strain>
    </source>
</reference>
<evidence type="ECO:0000256" key="2">
    <source>
        <dbReference type="SAM" id="Phobius"/>
    </source>
</evidence>
<dbReference type="Proteomes" id="UP000664701">
    <property type="component" value="Chromosome"/>
</dbReference>
<protein>
    <submittedName>
        <fullName evidence="3">Uncharacterized protein</fullName>
    </submittedName>
</protein>
<keyword evidence="2" id="KW-1133">Transmembrane helix</keyword>
<keyword evidence="4" id="KW-1185">Reference proteome</keyword>
<proteinExistence type="predicted"/>
<dbReference type="EMBL" id="CP147251">
    <property type="protein sequence ID" value="WYJ77978.1"/>
    <property type="molecule type" value="Genomic_DNA"/>
</dbReference>
<organism evidence="3 4">
    <name type="scientific">Candidatus Enterococcus lowellii</name>
    <dbReference type="NCBI Taxonomy" id="2230877"/>
    <lineage>
        <taxon>Bacteria</taxon>
        <taxon>Bacillati</taxon>
        <taxon>Bacillota</taxon>
        <taxon>Bacilli</taxon>
        <taxon>Lactobacillales</taxon>
        <taxon>Enterococcaceae</taxon>
        <taxon>Enterococcus</taxon>
    </lineage>
</organism>
<feature type="compositionally biased region" description="Basic and acidic residues" evidence="1">
    <location>
        <begin position="588"/>
        <end position="598"/>
    </location>
</feature>
<name>A0ABZ2SQC6_9ENTE</name>
<gene>
    <name evidence="3" type="ORF">DOK78_002618</name>
</gene>
<feature type="region of interest" description="Disordered" evidence="1">
    <location>
        <begin position="581"/>
        <end position="630"/>
    </location>
</feature>
<feature type="transmembrane region" description="Helical" evidence="2">
    <location>
        <begin position="6"/>
        <end position="27"/>
    </location>
</feature>
<dbReference type="RefSeq" id="WP_207871853.1">
    <property type="nucleotide sequence ID" value="NZ_CP147251.1"/>
</dbReference>
<accession>A0ABZ2SQC6</accession>
<evidence type="ECO:0000313" key="4">
    <source>
        <dbReference type="Proteomes" id="UP000664701"/>
    </source>
</evidence>
<feature type="region of interest" description="Disordered" evidence="1">
    <location>
        <begin position="435"/>
        <end position="467"/>
    </location>
</feature>
<feature type="compositionally biased region" description="Basic and acidic residues" evidence="1">
    <location>
        <begin position="605"/>
        <end position="615"/>
    </location>
</feature>
<keyword evidence="2" id="KW-0472">Membrane</keyword>
<evidence type="ECO:0000313" key="3">
    <source>
        <dbReference type="EMBL" id="WYJ77978.1"/>
    </source>
</evidence>
<sequence length="630" mass="71494">MINKYVVVFYARKHLLFSIFHGKIIFVRKGGTKERTTIKKLTFTKKRSIQLIIATLAVLGILLAMSFHSQNRVKSSLNSFNERWKEIESEENLNLSLLNPKNNKYISLTTGKKMDKENKTNFLPSQFEKQKQIKRISHDEQLLSDLGNEYSKAGNIADTSKEFSIEDEQKRLDKMYAYFDGLTTEGKNQFKPVKDSLDRAKKSLEIISDYNKSYYIPIEKSDLIPTAYKFPLNTDVAKQYYKKISDELDYSYDGYNPNEDTEENTTSDIRETDWDNGAYGILSWGESLYRYYLDLEGRPEAASALKDNLNLDGFTADIVDGQYAKKEMEKQDPNDMSKEELNRNLIYSLASSGYYERATQNDDETTTSVITPSLWVLQKNGKIVLKASFNELSTANDVETASGTYSITDTNTKETFDITIKNNDDGSYHVTGQTPVGEINHDYSPLSNKSTKKDDNSTSEEVLSSANVSKETMDNATIESYCHLFSGKFITNNLDNHTASYFNESPKGWRFEDSSKLLITAEFLGVANSFADGTVQFKMKDNESSKEFLLNITPNSDWDGYKLQADTPVGNLTGDYIAVTSNKNTRQKQSDKAYEEKQQNQSDGNKNDTDPKGEKSLQGYTGEDATNPFD</sequence>